<dbReference type="SUPFAM" id="SSF51445">
    <property type="entry name" value="(Trans)glycosidases"/>
    <property type="match status" value="1"/>
</dbReference>
<evidence type="ECO:0000259" key="1">
    <source>
        <dbReference type="PROSITE" id="PS51910"/>
    </source>
</evidence>
<dbReference type="SMART" id="SM00636">
    <property type="entry name" value="Glyco_18"/>
    <property type="match status" value="1"/>
</dbReference>
<proteinExistence type="predicted"/>
<dbReference type="Proteomes" id="UP001528912">
    <property type="component" value="Unassembled WGS sequence"/>
</dbReference>
<reference evidence="2 3" key="1">
    <citation type="submission" date="2023-03" db="EMBL/GenBank/DDBJ databases">
        <title>YIM 133296 draft genome.</title>
        <authorList>
            <person name="Xiong L."/>
        </authorList>
    </citation>
    <scope>NUCLEOTIDE SEQUENCE [LARGE SCALE GENOMIC DNA]</scope>
    <source>
        <strain evidence="2 3">YIM 133296</strain>
    </source>
</reference>
<dbReference type="Pfam" id="PF00704">
    <property type="entry name" value="Glyco_hydro_18"/>
    <property type="match status" value="1"/>
</dbReference>
<dbReference type="InterPro" id="IPR029070">
    <property type="entry name" value="Chitinase_insertion_sf"/>
</dbReference>
<dbReference type="InterPro" id="IPR001223">
    <property type="entry name" value="Glyco_hydro18_cat"/>
</dbReference>
<dbReference type="PROSITE" id="PS51910">
    <property type="entry name" value="GH18_2"/>
    <property type="match status" value="1"/>
</dbReference>
<organism evidence="2 3">
    <name type="scientific">Luteipulveratus flavus</name>
    <dbReference type="NCBI Taxonomy" id="3031728"/>
    <lineage>
        <taxon>Bacteria</taxon>
        <taxon>Bacillati</taxon>
        <taxon>Actinomycetota</taxon>
        <taxon>Actinomycetes</taxon>
        <taxon>Micrococcales</taxon>
        <taxon>Dermacoccaceae</taxon>
        <taxon>Luteipulveratus</taxon>
    </lineage>
</organism>
<evidence type="ECO:0000313" key="3">
    <source>
        <dbReference type="Proteomes" id="UP001528912"/>
    </source>
</evidence>
<keyword evidence="2" id="KW-0378">Hydrolase</keyword>
<protein>
    <submittedName>
        <fullName evidence="2">Glycosyl hydrolase family 18 protein</fullName>
    </submittedName>
</protein>
<dbReference type="GO" id="GO:0016787">
    <property type="term" value="F:hydrolase activity"/>
    <property type="evidence" value="ECO:0007669"/>
    <property type="project" value="UniProtKB-KW"/>
</dbReference>
<dbReference type="InterPro" id="IPR011583">
    <property type="entry name" value="Chitinase_II/V-like_cat"/>
</dbReference>
<dbReference type="PANTHER" id="PTHR46066:SF2">
    <property type="entry name" value="CHITINASE DOMAIN-CONTAINING PROTEIN 1"/>
    <property type="match status" value="1"/>
</dbReference>
<gene>
    <name evidence="2" type="ORF">P4R38_04740</name>
</gene>
<dbReference type="RefSeq" id="WP_277191258.1">
    <property type="nucleotide sequence ID" value="NZ_JAROAV010000012.1"/>
</dbReference>
<dbReference type="InterPro" id="IPR017853">
    <property type="entry name" value="GH"/>
</dbReference>
<keyword evidence="3" id="KW-1185">Reference proteome</keyword>
<dbReference type="EMBL" id="JAROAV010000012">
    <property type="protein sequence ID" value="MDF8263552.1"/>
    <property type="molecule type" value="Genomic_DNA"/>
</dbReference>
<evidence type="ECO:0000313" key="2">
    <source>
        <dbReference type="EMBL" id="MDF8263552.1"/>
    </source>
</evidence>
<name>A0ABT6C5E5_9MICO</name>
<comment type="caution">
    <text evidence="2">The sequence shown here is derived from an EMBL/GenBank/DDBJ whole genome shotgun (WGS) entry which is preliminary data.</text>
</comment>
<sequence>MTAFQDSSAATSLIDRSKAAITTVGVDGVTLAADGTRLDPADSAVDRQRARTRKDGLKAELLVSNFSSTRNDFSEPIAHTLLSNPSNRARVVKQLTTYVTAKHWDGISIDLESLRPRDSSGLIALLRGLRASLPAGATLSISLMAATTPQEYVDAGYDLTAIGRLTDRVMLMTYDQHGPWDDEPGPIGALSWQRAAVNAVGWTIPRNKLDLGVAGYAYVWKRGANDMLSVADARKKAGSRARFDVATGEWTARLADGSVLWWSDARSYALRVKLAQQLGVHGLAMWVLGMSDPLTR</sequence>
<dbReference type="Gene3D" id="3.20.20.80">
    <property type="entry name" value="Glycosidases"/>
    <property type="match status" value="1"/>
</dbReference>
<dbReference type="PANTHER" id="PTHR46066">
    <property type="entry name" value="CHITINASE DOMAIN-CONTAINING PROTEIN 1 FAMILY MEMBER"/>
    <property type="match status" value="1"/>
</dbReference>
<accession>A0ABT6C5E5</accession>
<dbReference type="Gene3D" id="3.10.50.10">
    <property type="match status" value="1"/>
</dbReference>
<feature type="domain" description="GH18" evidence="1">
    <location>
        <begin position="1"/>
        <end position="296"/>
    </location>
</feature>